<dbReference type="SUPFAM" id="SSF55874">
    <property type="entry name" value="ATPase domain of HSP90 chaperone/DNA topoisomerase II/histidine kinase"/>
    <property type="match status" value="1"/>
</dbReference>
<organism evidence="15 16">
    <name type="scientific">Alteromonas stellipolaris</name>
    <dbReference type="NCBI Taxonomy" id="233316"/>
    <lineage>
        <taxon>Bacteria</taxon>
        <taxon>Pseudomonadati</taxon>
        <taxon>Pseudomonadota</taxon>
        <taxon>Gammaproteobacteria</taxon>
        <taxon>Alteromonadales</taxon>
        <taxon>Alteromonadaceae</taxon>
        <taxon>Alteromonas/Salinimonas group</taxon>
        <taxon>Alteromonas</taxon>
    </lineage>
</organism>
<comment type="catalytic activity">
    <reaction evidence="1">
        <text>ATP + protein L-histidine = ADP + protein N-phospho-L-histidine.</text>
        <dbReference type="EC" id="2.7.13.3"/>
    </reaction>
</comment>
<dbReference type="RefSeq" id="WP_061996938.1">
    <property type="nucleotide sequence ID" value="NZ_CAXIBE010000025.1"/>
</dbReference>
<feature type="transmembrane region" description="Helical" evidence="12">
    <location>
        <begin position="175"/>
        <end position="199"/>
    </location>
</feature>
<dbReference type="Pfam" id="PF02518">
    <property type="entry name" value="HATPase_c"/>
    <property type="match status" value="1"/>
</dbReference>
<keyword evidence="4" id="KW-1003">Cell membrane</keyword>
<dbReference type="SMART" id="SM00387">
    <property type="entry name" value="HATPase_c"/>
    <property type="match status" value="1"/>
</dbReference>
<dbReference type="PANTHER" id="PTHR43047">
    <property type="entry name" value="TWO-COMPONENT HISTIDINE PROTEIN KINASE"/>
    <property type="match status" value="1"/>
</dbReference>
<dbReference type="SUPFAM" id="SSF47384">
    <property type="entry name" value="Homodimeric domain of signal transducing histidine kinase"/>
    <property type="match status" value="1"/>
</dbReference>
<accession>A0AAW7Z4C4</accession>
<dbReference type="GO" id="GO:0005524">
    <property type="term" value="F:ATP binding"/>
    <property type="evidence" value="ECO:0007669"/>
    <property type="project" value="UniProtKB-KW"/>
</dbReference>
<dbReference type="EMBL" id="JAUOQI010000007">
    <property type="protein sequence ID" value="MDO6578023.1"/>
    <property type="molecule type" value="Genomic_DNA"/>
</dbReference>
<dbReference type="Proteomes" id="UP001170717">
    <property type="component" value="Unassembled WGS sequence"/>
</dbReference>
<sequence length="936" mass="101937">MYDKHRWSLTLVLHLLLVVVVGSALNAVPAPFDSSGIAVFGVGVGVYAALRFPPIVAIPIALIICVPLWLTHGSIVGKESLSLLPIVVSLFGYKKSLSRVIKVGAGFWSLIFLPILLLEHALYEADQPTMMFSGVLVTWVSGVFGLISGHFVFLANKGLKHTNTGSQERVSLHFLFSYFFSGCFFAASMAVVYLSVALYQDDQEAQIVRYMHQRVAVLEQQLSDFIGQHQKAIAVASQSLSTPYAIEKLEEASSNQLSVLAAHYPEFITFLVADENGNITHSYPPGLLNKAQAVGAANVAYRPYFYQAMETGGPYLSDVFQGKGFGNDAIVAMSSPIINEYGVPIGIVEGSLSLRSFSTVDALNLDGFSLLLEDAKGEVIYASDALGLKPLNKAPTYLCDGECDIKIEDGPLNKQWLRLEGQLPTANWHVSYYYDYRRLLSVMSGYLLTDLLLLLVLSVFGTFMGSVVARMIESPIRRLIRYIANFTPSEVRREPTLAGSTLHIQELASLNDEFSSLEGRLVDAFKALEFARSKEQALNVELAGFNHSLENKIEEKTRHLATALDEAKAASVAKTQFLANMSHEIRTPMNGIIGSCELMMELPLPDGARHRTETISTSASHLLMILDSILDWSKIESGKMLLDKRSVSVEQTIDACSVLYERSASKKGISINVNIDENVPKAVITDGGKLSQIINNLVSNAIKFTHQGVILIEAKYSQGKLSCSVTDTGIGIPAEKIESIFDQFEQADASITRDYGGTGLGLAITKGLVELLGGSISVDSNEGTGTTFCFSFPCEKGDTQEASSNVKAQSLPSTLRVLLAEDNDVNANIVMDMLGSVGVKRFRAKNGMEAIEAATRHAFDVILMDYQMPVMDGLTASKHIRQQAKNKDKVIIIALTANAYADDKAACLAAGMNAHLSKPIRKQVLIDSIARELARV</sequence>
<evidence type="ECO:0000256" key="10">
    <source>
        <dbReference type="ARBA" id="ARBA00023012"/>
    </source>
</evidence>
<evidence type="ECO:0000259" key="13">
    <source>
        <dbReference type="PROSITE" id="PS50109"/>
    </source>
</evidence>
<name>A0AAW7Z4C4_9ALTE</name>
<dbReference type="EC" id="2.7.13.3" evidence="3"/>
<dbReference type="GO" id="GO:0009927">
    <property type="term" value="F:histidine phosphotransfer kinase activity"/>
    <property type="evidence" value="ECO:0007669"/>
    <property type="project" value="TreeGrafter"/>
</dbReference>
<evidence type="ECO:0000256" key="9">
    <source>
        <dbReference type="ARBA" id="ARBA00022989"/>
    </source>
</evidence>
<comment type="caution">
    <text evidence="15">The sequence shown here is derived from an EMBL/GenBank/DDBJ whole genome shotgun (WGS) entry which is preliminary data.</text>
</comment>
<dbReference type="PANTHER" id="PTHR43047:SF72">
    <property type="entry name" value="OSMOSENSING HISTIDINE PROTEIN KINASE SLN1"/>
    <property type="match status" value="1"/>
</dbReference>
<dbReference type="Pfam" id="PF00072">
    <property type="entry name" value="Response_reg"/>
    <property type="match status" value="1"/>
</dbReference>
<evidence type="ECO:0000256" key="12">
    <source>
        <dbReference type="SAM" id="Phobius"/>
    </source>
</evidence>
<evidence type="ECO:0000256" key="7">
    <source>
        <dbReference type="ARBA" id="ARBA00022692"/>
    </source>
</evidence>
<evidence type="ECO:0000256" key="6">
    <source>
        <dbReference type="ARBA" id="ARBA00022679"/>
    </source>
</evidence>
<evidence type="ECO:0000313" key="16">
    <source>
        <dbReference type="Proteomes" id="UP001170717"/>
    </source>
</evidence>
<proteinExistence type="predicted"/>
<dbReference type="CDD" id="cd00082">
    <property type="entry name" value="HisKA"/>
    <property type="match status" value="1"/>
</dbReference>
<dbReference type="InterPro" id="IPR036097">
    <property type="entry name" value="HisK_dim/P_sf"/>
</dbReference>
<feature type="transmembrane region" description="Helical" evidence="12">
    <location>
        <begin position="100"/>
        <end position="118"/>
    </location>
</feature>
<feature type="transmembrane region" description="Helical" evidence="12">
    <location>
        <begin position="130"/>
        <end position="154"/>
    </location>
</feature>
<keyword evidence="9 12" id="KW-1133">Transmembrane helix</keyword>
<dbReference type="CDD" id="cd12914">
    <property type="entry name" value="PDC1_DGC_like"/>
    <property type="match status" value="1"/>
</dbReference>
<dbReference type="SMART" id="SM00448">
    <property type="entry name" value="REC"/>
    <property type="match status" value="1"/>
</dbReference>
<keyword evidence="12" id="KW-0472">Membrane</keyword>
<dbReference type="GO" id="GO:0000155">
    <property type="term" value="F:phosphorelay sensor kinase activity"/>
    <property type="evidence" value="ECO:0007669"/>
    <property type="project" value="InterPro"/>
</dbReference>
<feature type="modified residue" description="4-aspartylphosphate" evidence="11">
    <location>
        <position position="865"/>
    </location>
</feature>
<evidence type="ECO:0000259" key="14">
    <source>
        <dbReference type="PROSITE" id="PS50110"/>
    </source>
</evidence>
<feature type="transmembrane region" description="Helical" evidence="12">
    <location>
        <begin position="37"/>
        <end position="70"/>
    </location>
</feature>
<keyword evidence="5 11" id="KW-0597">Phosphoprotein</keyword>
<dbReference type="Gene3D" id="1.10.287.130">
    <property type="match status" value="1"/>
</dbReference>
<comment type="subcellular location">
    <subcellularLocation>
        <location evidence="2">Cell membrane</location>
        <topology evidence="2">Multi-pass membrane protein</topology>
    </subcellularLocation>
</comment>
<evidence type="ECO:0000313" key="15">
    <source>
        <dbReference type="EMBL" id="MDO6578023.1"/>
    </source>
</evidence>
<evidence type="ECO:0000256" key="8">
    <source>
        <dbReference type="ARBA" id="ARBA00022777"/>
    </source>
</evidence>
<dbReference type="Gene3D" id="3.30.565.10">
    <property type="entry name" value="Histidine kinase-like ATPase, C-terminal domain"/>
    <property type="match status" value="1"/>
</dbReference>
<dbReference type="SUPFAM" id="SSF52172">
    <property type="entry name" value="CheY-like"/>
    <property type="match status" value="1"/>
</dbReference>
<keyword evidence="8" id="KW-0418">Kinase</keyword>
<dbReference type="Gene3D" id="3.40.50.2300">
    <property type="match status" value="1"/>
</dbReference>
<evidence type="ECO:0000256" key="3">
    <source>
        <dbReference type="ARBA" id="ARBA00012438"/>
    </source>
</evidence>
<evidence type="ECO:0000256" key="11">
    <source>
        <dbReference type="PROSITE-ProRule" id="PRU00169"/>
    </source>
</evidence>
<dbReference type="InterPro" id="IPR005467">
    <property type="entry name" value="His_kinase_dom"/>
</dbReference>
<dbReference type="AlphaFoldDB" id="A0AAW7Z4C4"/>
<evidence type="ECO:0000256" key="2">
    <source>
        <dbReference type="ARBA" id="ARBA00004651"/>
    </source>
</evidence>
<evidence type="ECO:0000256" key="5">
    <source>
        <dbReference type="ARBA" id="ARBA00022553"/>
    </source>
</evidence>
<dbReference type="InterPro" id="IPR003594">
    <property type="entry name" value="HATPase_dom"/>
</dbReference>
<dbReference type="CDD" id="cd16922">
    <property type="entry name" value="HATPase_EvgS-ArcB-TorS-like"/>
    <property type="match status" value="1"/>
</dbReference>
<keyword evidence="7 12" id="KW-0812">Transmembrane</keyword>
<dbReference type="FunFam" id="3.30.565.10:FF:000010">
    <property type="entry name" value="Sensor histidine kinase RcsC"/>
    <property type="match status" value="1"/>
</dbReference>
<evidence type="ECO:0000256" key="4">
    <source>
        <dbReference type="ARBA" id="ARBA00022475"/>
    </source>
</evidence>
<keyword evidence="15" id="KW-0547">Nucleotide-binding</keyword>
<feature type="domain" description="Response regulatory" evidence="14">
    <location>
        <begin position="816"/>
        <end position="933"/>
    </location>
</feature>
<feature type="domain" description="Histidine kinase" evidence="13">
    <location>
        <begin position="580"/>
        <end position="796"/>
    </location>
</feature>
<dbReference type="GO" id="GO:0005886">
    <property type="term" value="C:plasma membrane"/>
    <property type="evidence" value="ECO:0007669"/>
    <property type="project" value="UniProtKB-SubCell"/>
</dbReference>
<keyword evidence="10" id="KW-0902">Two-component regulatory system</keyword>
<dbReference type="InterPro" id="IPR011006">
    <property type="entry name" value="CheY-like_superfamily"/>
</dbReference>
<dbReference type="PROSITE" id="PS50110">
    <property type="entry name" value="RESPONSE_REGULATORY"/>
    <property type="match status" value="1"/>
</dbReference>
<dbReference type="Gene3D" id="3.30.450.20">
    <property type="entry name" value="PAS domain"/>
    <property type="match status" value="1"/>
</dbReference>
<protein>
    <recommendedName>
        <fullName evidence="3">histidine kinase</fullName>
        <ecNumber evidence="3">2.7.13.3</ecNumber>
    </recommendedName>
</protein>
<dbReference type="InterPro" id="IPR029151">
    <property type="entry name" value="Sensor-like_sf"/>
</dbReference>
<dbReference type="InterPro" id="IPR036890">
    <property type="entry name" value="HATPase_C_sf"/>
</dbReference>
<dbReference type="CDD" id="cd17546">
    <property type="entry name" value="REC_hyHK_CKI1_RcsC-like"/>
    <property type="match status" value="1"/>
</dbReference>
<dbReference type="SMART" id="SM00388">
    <property type="entry name" value="HisKA"/>
    <property type="match status" value="1"/>
</dbReference>
<dbReference type="PROSITE" id="PS50109">
    <property type="entry name" value="HIS_KIN"/>
    <property type="match status" value="1"/>
</dbReference>
<evidence type="ECO:0000256" key="1">
    <source>
        <dbReference type="ARBA" id="ARBA00000085"/>
    </source>
</evidence>
<dbReference type="InterPro" id="IPR001789">
    <property type="entry name" value="Sig_transdc_resp-reg_receiver"/>
</dbReference>
<dbReference type="PRINTS" id="PR00344">
    <property type="entry name" value="BCTRLSENSOR"/>
</dbReference>
<dbReference type="SUPFAM" id="SSF103190">
    <property type="entry name" value="Sensory domain-like"/>
    <property type="match status" value="1"/>
</dbReference>
<dbReference type="InterPro" id="IPR004358">
    <property type="entry name" value="Sig_transdc_His_kin-like_C"/>
</dbReference>
<gene>
    <name evidence="15" type="ORF">Q4527_11500</name>
</gene>
<keyword evidence="6" id="KW-0808">Transferase</keyword>
<keyword evidence="15" id="KW-0067">ATP-binding</keyword>
<dbReference type="InterPro" id="IPR003661">
    <property type="entry name" value="HisK_dim/P_dom"/>
</dbReference>
<reference evidence="15" key="1">
    <citation type="submission" date="2023-07" db="EMBL/GenBank/DDBJ databases">
        <title>Genome content predicts the carbon catabolic preferences of heterotrophic bacteria.</title>
        <authorList>
            <person name="Gralka M."/>
        </authorList>
    </citation>
    <scope>NUCLEOTIDE SEQUENCE</scope>
    <source>
        <strain evidence="15">F2M12</strain>
    </source>
</reference>
<dbReference type="Pfam" id="PF00512">
    <property type="entry name" value="HisKA"/>
    <property type="match status" value="1"/>
</dbReference>